<evidence type="ECO:0000313" key="1">
    <source>
        <dbReference type="EMBL" id="RXH67295.1"/>
    </source>
</evidence>
<protein>
    <submittedName>
        <fullName evidence="1">Uncharacterized protein</fullName>
    </submittedName>
</protein>
<accession>A0A498HCX5</accession>
<evidence type="ECO:0000313" key="2">
    <source>
        <dbReference type="Proteomes" id="UP000290289"/>
    </source>
</evidence>
<dbReference type="EMBL" id="RDQH01000343">
    <property type="protein sequence ID" value="RXH67295.1"/>
    <property type="molecule type" value="Genomic_DNA"/>
</dbReference>
<name>A0A498HCX5_MALDO</name>
<sequence>MPMGLICDSPYFKEDDQSDTVDLNDKYRYKVVRILHPNDEFNFDPDGHFYNFKVEIFSQRWANGES</sequence>
<reference evidence="1 2" key="1">
    <citation type="submission" date="2018-10" db="EMBL/GenBank/DDBJ databases">
        <title>A high-quality apple genome assembly.</title>
        <authorList>
            <person name="Hu J."/>
        </authorList>
    </citation>
    <scope>NUCLEOTIDE SEQUENCE [LARGE SCALE GENOMIC DNA]</scope>
    <source>
        <strain evidence="2">cv. HFTH1</strain>
        <tissue evidence="1">Young leaf</tissue>
    </source>
</reference>
<comment type="caution">
    <text evidence="1">The sequence shown here is derived from an EMBL/GenBank/DDBJ whole genome shotgun (WGS) entry which is preliminary data.</text>
</comment>
<organism evidence="1 2">
    <name type="scientific">Malus domestica</name>
    <name type="common">Apple</name>
    <name type="synonym">Pyrus malus</name>
    <dbReference type="NCBI Taxonomy" id="3750"/>
    <lineage>
        <taxon>Eukaryota</taxon>
        <taxon>Viridiplantae</taxon>
        <taxon>Streptophyta</taxon>
        <taxon>Embryophyta</taxon>
        <taxon>Tracheophyta</taxon>
        <taxon>Spermatophyta</taxon>
        <taxon>Magnoliopsida</taxon>
        <taxon>eudicotyledons</taxon>
        <taxon>Gunneridae</taxon>
        <taxon>Pentapetalae</taxon>
        <taxon>rosids</taxon>
        <taxon>fabids</taxon>
        <taxon>Rosales</taxon>
        <taxon>Rosaceae</taxon>
        <taxon>Amygdaloideae</taxon>
        <taxon>Maleae</taxon>
        <taxon>Malus</taxon>
    </lineage>
</organism>
<gene>
    <name evidence="1" type="ORF">DVH24_027415</name>
</gene>
<dbReference type="Proteomes" id="UP000290289">
    <property type="component" value="Chromosome 17"/>
</dbReference>
<keyword evidence="2" id="KW-1185">Reference proteome</keyword>
<dbReference type="AlphaFoldDB" id="A0A498HCX5"/>
<proteinExistence type="predicted"/>